<dbReference type="InterPro" id="IPR019289">
    <property type="entry name" value="Phage_tail_E/E"/>
</dbReference>
<dbReference type="RefSeq" id="WP_133073843.1">
    <property type="nucleotide sequence ID" value="NZ_CP065748.1"/>
</dbReference>
<dbReference type="KEGG" id="dla:I6G47_16110"/>
<dbReference type="EMBL" id="CP065748">
    <property type="protein sequence ID" value="QPS84489.1"/>
    <property type="molecule type" value="Genomic_DNA"/>
</dbReference>
<dbReference type="AlphaFoldDB" id="A0A7T2YYI3"/>
<accession>A0A7T2YYI3</accession>
<dbReference type="Proteomes" id="UP000595064">
    <property type="component" value="Chromosome"/>
</dbReference>
<dbReference type="Pfam" id="PF10109">
    <property type="entry name" value="Phage_TAC_7"/>
    <property type="match status" value="1"/>
</dbReference>
<organism evidence="1 2">
    <name type="scientific">Delftia lacustris</name>
    <dbReference type="NCBI Taxonomy" id="558537"/>
    <lineage>
        <taxon>Bacteria</taxon>
        <taxon>Pseudomonadati</taxon>
        <taxon>Pseudomonadota</taxon>
        <taxon>Betaproteobacteria</taxon>
        <taxon>Burkholderiales</taxon>
        <taxon>Comamonadaceae</taxon>
        <taxon>Delftia</taxon>
    </lineage>
</organism>
<protein>
    <submittedName>
        <fullName evidence="1">Phage tail assembly protein</fullName>
    </submittedName>
</protein>
<name>A0A7T2YYI3_9BURK</name>
<reference evidence="1 2" key="1">
    <citation type="submission" date="2020-12" db="EMBL/GenBank/DDBJ databases">
        <title>FDA dAtabase for Regulatory Grade micrObial Sequences (FDA-ARGOS): Supporting development and validation of Infectious Disease Dx tests.</title>
        <authorList>
            <person name="Sproer C."/>
            <person name="Gronow S."/>
            <person name="Severitt S."/>
            <person name="Schroder I."/>
            <person name="Tallon L."/>
            <person name="Sadzewicz L."/>
            <person name="Zhao X."/>
            <person name="Boylan J."/>
            <person name="Ott S."/>
            <person name="Bowen H."/>
            <person name="Vavikolanu K."/>
            <person name="Mehta A."/>
            <person name="Aluvathingal J."/>
            <person name="Nadendla S."/>
            <person name="Lowell S."/>
            <person name="Myers T."/>
            <person name="Yan Y."/>
            <person name="Sichtig H."/>
        </authorList>
    </citation>
    <scope>NUCLEOTIDE SEQUENCE [LARGE SCALE GENOMIC DNA]</scope>
    <source>
        <strain evidence="1 2">FDAARGOS_890</strain>
    </source>
</reference>
<evidence type="ECO:0000313" key="1">
    <source>
        <dbReference type="EMBL" id="QPS84489.1"/>
    </source>
</evidence>
<sequence>MDTQAKTTDTTDATTSPKTVQVKVTLETPIPRGSGAIDVVTLRKPLAGALRGINLAELLALRAESVMLLLPRISTPTLTREDVAGMDPVDLVACASEVVNFLVPSQQLEKAKANQAMAMESLGA</sequence>
<evidence type="ECO:0000313" key="2">
    <source>
        <dbReference type="Proteomes" id="UP000595064"/>
    </source>
</evidence>
<gene>
    <name evidence="1" type="ORF">I6G47_16110</name>
</gene>
<keyword evidence="2" id="KW-1185">Reference proteome</keyword>
<proteinExistence type="predicted"/>